<dbReference type="EMBL" id="CAJVCH010112835">
    <property type="protein sequence ID" value="CAG7724708.1"/>
    <property type="molecule type" value="Genomic_DNA"/>
</dbReference>
<keyword evidence="1" id="KW-0472">Membrane</keyword>
<feature type="transmembrane region" description="Helical" evidence="1">
    <location>
        <begin position="106"/>
        <end position="124"/>
    </location>
</feature>
<evidence type="ECO:0000256" key="1">
    <source>
        <dbReference type="SAM" id="Phobius"/>
    </source>
</evidence>
<feature type="transmembrane region" description="Helical" evidence="1">
    <location>
        <begin position="20"/>
        <end position="42"/>
    </location>
</feature>
<accession>A0A8J2JS67</accession>
<keyword evidence="3" id="KW-1185">Reference proteome</keyword>
<reference evidence="2" key="1">
    <citation type="submission" date="2021-06" db="EMBL/GenBank/DDBJ databases">
        <authorList>
            <person name="Hodson N. C."/>
            <person name="Mongue J. A."/>
            <person name="Jaron S. K."/>
        </authorList>
    </citation>
    <scope>NUCLEOTIDE SEQUENCE</scope>
</reference>
<keyword evidence="1" id="KW-1133">Transmembrane helix</keyword>
<dbReference type="AlphaFoldDB" id="A0A8J2JS67"/>
<organism evidence="2 3">
    <name type="scientific">Allacma fusca</name>
    <dbReference type="NCBI Taxonomy" id="39272"/>
    <lineage>
        <taxon>Eukaryota</taxon>
        <taxon>Metazoa</taxon>
        <taxon>Ecdysozoa</taxon>
        <taxon>Arthropoda</taxon>
        <taxon>Hexapoda</taxon>
        <taxon>Collembola</taxon>
        <taxon>Symphypleona</taxon>
        <taxon>Sminthuridae</taxon>
        <taxon>Allacma</taxon>
    </lineage>
</organism>
<evidence type="ECO:0000313" key="3">
    <source>
        <dbReference type="Proteomes" id="UP000708208"/>
    </source>
</evidence>
<comment type="caution">
    <text evidence="2">The sequence shown here is derived from an EMBL/GenBank/DDBJ whole genome shotgun (WGS) entry which is preliminary data.</text>
</comment>
<name>A0A8J2JS67_9HEXA</name>
<dbReference type="Proteomes" id="UP000708208">
    <property type="component" value="Unassembled WGS sequence"/>
</dbReference>
<proteinExistence type="predicted"/>
<sequence>MHLPTSSWSRLCRIWSFGWFFALTFQAYCLRSIGLWMSIVGMRTPGTYDDSMKRIKIYRSLQLLIIHFNQRCLVTVLMTKLSCTICGILSLYMLIKFGRDMDLPGVLFTVWLMVACVLLMPLLYEKLFRIRVFSLECQRKLLMGTKKIHILEEQNEVKRMVKSLPPTAIKCSNYYYLDQSFTPEFVSLVVQYTINLLLTF</sequence>
<evidence type="ECO:0000313" key="2">
    <source>
        <dbReference type="EMBL" id="CAG7724708.1"/>
    </source>
</evidence>
<gene>
    <name evidence="2" type="ORF">AFUS01_LOCUS13708</name>
</gene>
<feature type="transmembrane region" description="Helical" evidence="1">
    <location>
        <begin position="63"/>
        <end position="94"/>
    </location>
</feature>
<keyword evidence="1" id="KW-0812">Transmembrane</keyword>
<protein>
    <submittedName>
        <fullName evidence="2">Uncharacterized protein</fullName>
    </submittedName>
</protein>